<dbReference type="InterPro" id="IPR012218">
    <property type="entry name" value="Cyt_c_BACSU-c550-type"/>
</dbReference>
<evidence type="ECO:0000256" key="2">
    <source>
        <dbReference type="ARBA" id="ARBA00022617"/>
    </source>
</evidence>
<evidence type="ECO:0000256" key="1">
    <source>
        <dbReference type="ARBA" id="ARBA00022448"/>
    </source>
</evidence>
<evidence type="ECO:0000256" key="4">
    <source>
        <dbReference type="ARBA" id="ARBA00022982"/>
    </source>
</evidence>
<feature type="chain" id="PRO_5039518383" evidence="9">
    <location>
        <begin position="19"/>
        <end position="119"/>
    </location>
</feature>
<dbReference type="AlphaFoldDB" id="A0A5D4MBS1"/>
<dbReference type="PANTHER" id="PTHR37823:SF2">
    <property type="entry name" value="CYTOCHROME C-550"/>
    <property type="match status" value="1"/>
</dbReference>
<dbReference type="EMBL" id="VTEG01000008">
    <property type="protein sequence ID" value="TYR98877.1"/>
    <property type="molecule type" value="Genomic_DNA"/>
</dbReference>
<evidence type="ECO:0000256" key="3">
    <source>
        <dbReference type="ARBA" id="ARBA00022723"/>
    </source>
</evidence>
<evidence type="ECO:0000256" key="9">
    <source>
        <dbReference type="SAM" id="SignalP"/>
    </source>
</evidence>
<sequence>MKKTLLAFLLGSTLILGACGNNNGDNASEEASDANNPQEAAEGAMGTDIDPEKIVNQKCSSCHGGDLSGGMGPALKNIGSELSEDEILSVIQNGKGSMPKNIIEGDEAEAVAEWLANKK</sequence>
<evidence type="ECO:0000313" key="12">
    <source>
        <dbReference type="Proteomes" id="UP000325182"/>
    </source>
</evidence>
<dbReference type="PROSITE" id="PS51257">
    <property type="entry name" value="PROKAR_LIPOPROTEIN"/>
    <property type="match status" value="1"/>
</dbReference>
<comment type="caution">
    <text evidence="11">The sequence shown here is derived from an EMBL/GenBank/DDBJ whole genome shotgun (WGS) entry which is preliminary data.</text>
</comment>
<keyword evidence="1" id="KW-0813">Transport</keyword>
<evidence type="ECO:0000256" key="6">
    <source>
        <dbReference type="PIRSR" id="PIRSR000025-1"/>
    </source>
</evidence>
<dbReference type="GO" id="GO:0009055">
    <property type="term" value="F:electron transfer activity"/>
    <property type="evidence" value="ECO:0007669"/>
    <property type="project" value="InterPro"/>
</dbReference>
<dbReference type="InterPro" id="IPR054782">
    <property type="entry name" value="Cytochro_C551"/>
</dbReference>
<dbReference type="GO" id="GO:0016020">
    <property type="term" value="C:membrane"/>
    <property type="evidence" value="ECO:0007669"/>
    <property type="project" value="InterPro"/>
</dbReference>
<evidence type="ECO:0000256" key="5">
    <source>
        <dbReference type="ARBA" id="ARBA00023004"/>
    </source>
</evidence>
<dbReference type="PANTHER" id="PTHR37823">
    <property type="entry name" value="CYTOCHROME C-553-LIKE"/>
    <property type="match status" value="1"/>
</dbReference>
<dbReference type="Gene3D" id="1.10.760.10">
    <property type="entry name" value="Cytochrome c-like domain"/>
    <property type="match status" value="1"/>
</dbReference>
<organism evidence="11 12">
    <name type="scientific">Rossellomorea vietnamensis</name>
    <dbReference type="NCBI Taxonomy" id="218284"/>
    <lineage>
        <taxon>Bacteria</taxon>
        <taxon>Bacillati</taxon>
        <taxon>Bacillota</taxon>
        <taxon>Bacilli</taxon>
        <taxon>Bacillales</taxon>
        <taxon>Bacillaceae</taxon>
        <taxon>Rossellomorea</taxon>
    </lineage>
</organism>
<dbReference type="NCBIfam" id="NF045774">
    <property type="entry name" value="cytochro_C551"/>
    <property type="match status" value="1"/>
</dbReference>
<keyword evidence="9" id="KW-0732">Signal</keyword>
<dbReference type="Proteomes" id="UP000325182">
    <property type="component" value="Unassembled WGS sequence"/>
</dbReference>
<dbReference type="InterPro" id="IPR051811">
    <property type="entry name" value="Cytochrome_c550/c551-like"/>
</dbReference>
<comment type="PTM">
    <text evidence="6">Binds 1 heme c group covalently per subunit.</text>
</comment>
<feature type="binding site" description="covalent" evidence="6">
    <location>
        <position position="62"/>
    </location>
    <ligand>
        <name>heme c</name>
        <dbReference type="ChEBI" id="CHEBI:61717"/>
    </ligand>
</feature>
<dbReference type="InterPro" id="IPR009056">
    <property type="entry name" value="Cyt_c-like_dom"/>
</dbReference>
<keyword evidence="2 6" id="KW-0349">Heme</keyword>
<feature type="signal peptide" evidence="9">
    <location>
        <begin position="1"/>
        <end position="18"/>
    </location>
</feature>
<reference evidence="11 12" key="1">
    <citation type="submission" date="2019-08" db="EMBL/GenBank/DDBJ databases">
        <title>Bacillus genomes from the desert of Cuatro Cienegas, Coahuila.</title>
        <authorList>
            <person name="Olmedo-Alvarez G."/>
        </authorList>
    </citation>
    <scope>NUCLEOTIDE SEQUENCE [LARGE SCALE GENOMIC DNA]</scope>
    <source>
        <strain evidence="11 12">CH128b_4D</strain>
    </source>
</reference>
<gene>
    <name evidence="11" type="ORF">FZC84_12690</name>
</gene>
<dbReference type="RefSeq" id="WP_148954121.1">
    <property type="nucleotide sequence ID" value="NZ_VTEG01000008.1"/>
</dbReference>
<dbReference type="PROSITE" id="PS51007">
    <property type="entry name" value="CYTC"/>
    <property type="match status" value="1"/>
</dbReference>
<proteinExistence type="predicted"/>
<feature type="binding site" description="axial binding residue" evidence="7">
    <location>
        <position position="63"/>
    </location>
    <ligand>
        <name>heme c</name>
        <dbReference type="ChEBI" id="CHEBI:61717"/>
    </ligand>
    <ligandPart>
        <name>Fe</name>
        <dbReference type="ChEBI" id="CHEBI:18248"/>
    </ligandPart>
</feature>
<accession>A0A5D4MBS1</accession>
<evidence type="ECO:0000259" key="10">
    <source>
        <dbReference type="PROSITE" id="PS51007"/>
    </source>
</evidence>
<dbReference type="GO" id="GO:0020037">
    <property type="term" value="F:heme binding"/>
    <property type="evidence" value="ECO:0007669"/>
    <property type="project" value="InterPro"/>
</dbReference>
<evidence type="ECO:0000313" key="11">
    <source>
        <dbReference type="EMBL" id="TYR98877.1"/>
    </source>
</evidence>
<dbReference type="PIRSF" id="PIRSF000025">
    <property type="entry name" value="Cytc_Bsub_c550"/>
    <property type="match status" value="1"/>
</dbReference>
<evidence type="ECO:0000256" key="7">
    <source>
        <dbReference type="PIRSR" id="PIRSR000025-2"/>
    </source>
</evidence>
<name>A0A5D4MBS1_9BACI</name>
<keyword evidence="3 7" id="KW-0479">Metal-binding</keyword>
<dbReference type="GO" id="GO:0005506">
    <property type="term" value="F:iron ion binding"/>
    <property type="evidence" value="ECO:0007669"/>
    <property type="project" value="InterPro"/>
</dbReference>
<feature type="region of interest" description="Disordered" evidence="8">
    <location>
        <begin position="21"/>
        <end position="44"/>
    </location>
</feature>
<feature type="binding site" description="covalent" evidence="6">
    <location>
        <position position="59"/>
    </location>
    <ligand>
        <name>heme c</name>
        <dbReference type="ChEBI" id="CHEBI:61717"/>
    </ligand>
</feature>
<keyword evidence="5 7" id="KW-0408">Iron</keyword>
<dbReference type="SUPFAM" id="SSF46626">
    <property type="entry name" value="Cytochrome c"/>
    <property type="match status" value="1"/>
</dbReference>
<keyword evidence="4" id="KW-0249">Electron transport</keyword>
<feature type="domain" description="Cytochrome c" evidence="10">
    <location>
        <begin position="38"/>
        <end position="119"/>
    </location>
</feature>
<dbReference type="InterPro" id="IPR036909">
    <property type="entry name" value="Cyt_c-like_dom_sf"/>
</dbReference>
<dbReference type="Pfam" id="PF13442">
    <property type="entry name" value="Cytochrome_CBB3"/>
    <property type="match status" value="1"/>
</dbReference>
<feature type="binding site" description="axial binding residue" evidence="7">
    <location>
        <position position="98"/>
    </location>
    <ligand>
        <name>heme c</name>
        <dbReference type="ChEBI" id="CHEBI:61717"/>
    </ligand>
    <ligandPart>
        <name>Fe</name>
        <dbReference type="ChEBI" id="CHEBI:18248"/>
    </ligandPart>
</feature>
<protein>
    <submittedName>
        <fullName evidence="11">C-type cytochrome</fullName>
    </submittedName>
</protein>
<evidence type="ECO:0000256" key="8">
    <source>
        <dbReference type="SAM" id="MobiDB-lite"/>
    </source>
</evidence>